<dbReference type="InterPro" id="IPR003789">
    <property type="entry name" value="Asn/Gln_tRNA_amidoTrase-B-like"/>
</dbReference>
<evidence type="ECO:0008006" key="3">
    <source>
        <dbReference type="Google" id="ProtNLM"/>
    </source>
</evidence>
<accession>A0A3E0AGW9</accession>
<dbReference type="SUPFAM" id="SSF89095">
    <property type="entry name" value="GatB/YqeY motif"/>
    <property type="match status" value="1"/>
</dbReference>
<evidence type="ECO:0000313" key="1">
    <source>
        <dbReference type="EMBL" id="REG10881.1"/>
    </source>
</evidence>
<dbReference type="InterPro" id="IPR019004">
    <property type="entry name" value="YqeY/Aim41"/>
</dbReference>
<dbReference type="GO" id="GO:0016884">
    <property type="term" value="F:carbon-nitrogen ligase activity, with glutamine as amido-N-donor"/>
    <property type="evidence" value="ECO:0007669"/>
    <property type="project" value="InterPro"/>
</dbReference>
<name>A0A3E0AGW9_9CHLR</name>
<protein>
    <recommendedName>
        <fullName evidence="3">GatB/YqeY domain-containing protein</fullName>
    </recommendedName>
</protein>
<proteinExistence type="predicted"/>
<comment type="caution">
    <text evidence="1">The sequence shown here is derived from an EMBL/GenBank/DDBJ whole genome shotgun (WGS) entry which is preliminary data.</text>
</comment>
<organism evidence="1 2">
    <name type="scientific">Pelolinea submarina</name>
    <dbReference type="NCBI Taxonomy" id="913107"/>
    <lineage>
        <taxon>Bacteria</taxon>
        <taxon>Bacillati</taxon>
        <taxon>Chloroflexota</taxon>
        <taxon>Anaerolineae</taxon>
        <taxon>Anaerolineales</taxon>
        <taxon>Anaerolineaceae</taxon>
        <taxon>Pelolinea</taxon>
    </lineage>
</organism>
<dbReference type="EMBL" id="QUMS01000001">
    <property type="protein sequence ID" value="REG10881.1"/>
    <property type="molecule type" value="Genomic_DNA"/>
</dbReference>
<dbReference type="PANTHER" id="PTHR28055">
    <property type="entry name" value="ALTERED INHERITANCE OF MITOCHONDRIA PROTEIN 41, MITOCHONDRIAL"/>
    <property type="match status" value="1"/>
</dbReference>
<sequence length="150" mass="16579">MSVKDTLEAALKQAMRDKDEMKRNSLRLALSTMKLAEVDAGKELDDLAVFALLQKEIKTKEETIAEAIKGGRNEMAASLQPEIDFLKEFLPKELSDSELSDLVKLAIQETGAQTIKEMGKVMKIAIDKAAGQASNDRISKIVKEILTTEK</sequence>
<gene>
    <name evidence="1" type="ORF">DFR64_0749</name>
</gene>
<dbReference type="Proteomes" id="UP000256388">
    <property type="component" value="Unassembled WGS sequence"/>
</dbReference>
<evidence type="ECO:0000313" key="2">
    <source>
        <dbReference type="Proteomes" id="UP000256388"/>
    </source>
</evidence>
<reference evidence="1 2" key="1">
    <citation type="submission" date="2018-08" db="EMBL/GenBank/DDBJ databases">
        <title>Genomic Encyclopedia of Type Strains, Phase IV (KMG-IV): sequencing the most valuable type-strain genomes for metagenomic binning, comparative biology and taxonomic classification.</title>
        <authorList>
            <person name="Goeker M."/>
        </authorList>
    </citation>
    <scope>NUCLEOTIDE SEQUENCE [LARGE SCALE GENOMIC DNA]</scope>
    <source>
        <strain evidence="1 2">DSM 23923</strain>
    </source>
</reference>
<keyword evidence="2" id="KW-1185">Reference proteome</keyword>
<dbReference type="InterPro" id="IPR023168">
    <property type="entry name" value="GatB_Yqey_C_2"/>
</dbReference>
<dbReference type="PANTHER" id="PTHR28055:SF1">
    <property type="entry name" value="ALTERED INHERITANCE OF MITOCHONDRIA PROTEIN 41, MITOCHONDRIAL"/>
    <property type="match status" value="1"/>
</dbReference>
<dbReference type="InterPro" id="IPR042184">
    <property type="entry name" value="YqeY/Aim41_N"/>
</dbReference>
<dbReference type="Pfam" id="PF09424">
    <property type="entry name" value="YqeY"/>
    <property type="match status" value="1"/>
</dbReference>
<dbReference type="RefSeq" id="WP_116224033.1">
    <property type="nucleotide sequence ID" value="NZ_AP018437.1"/>
</dbReference>
<dbReference type="AlphaFoldDB" id="A0A3E0AGW9"/>
<dbReference type="Gene3D" id="1.10.1510.10">
    <property type="entry name" value="Uncharacterised protein YqeY/AIM41 PF09424, N-terminal domain"/>
    <property type="match status" value="1"/>
</dbReference>
<dbReference type="Gene3D" id="1.10.10.410">
    <property type="match status" value="1"/>
</dbReference>
<dbReference type="OrthoDB" id="9794041at2"/>